<dbReference type="Proteomes" id="UP001228049">
    <property type="component" value="Unassembled WGS sequence"/>
</dbReference>
<dbReference type="PANTHER" id="PTHR46599">
    <property type="entry name" value="PIGGYBAC TRANSPOSABLE ELEMENT-DERIVED PROTEIN 4"/>
    <property type="match status" value="1"/>
</dbReference>
<accession>A0AAD9CI07</accession>
<comment type="caution">
    <text evidence="3">The sequence shown here is derived from an EMBL/GenBank/DDBJ whole genome shotgun (WGS) entry which is preliminary data.</text>
</comment>
<feature type="compositionally biased region" description="Acidic residues" evidence="1">
    <location>
        <begin position="20"/>
        <end position="74"/>
    </location>
</feature>
<dbReference type="PANTHER" id="PTHR46599:SF6">
    <property type="entry name" value="DUAL SPECIFICITY PHOSPHATASE 26"/>
    <property type="match status" value="1"/>
</dbReference>
<name>A0AAD9CI07_DISEL</name>
<evidence type="ECO:0000259" key="2">
    <source>
        <dbReference type="Pfam" id="PF13843"/>
    </source>
</evidence>
<proteinExistence type="predicted"/>
<evidence type="ECO:0000256" key="1">
    <source>
        <dbReference type="SAM" id="MobiDB-lite"/>
    </source>
</evidence>
<reference evidence="3" key="1">
    <citation type="submission" date="2023-04" db="EMBL/GenBank/DDBJ databases">
        <title>Chromosome-level genome of Chaenocephalus aceratus.</title>
        <authorList>
            <person name="Park H."/>
        </authorList>
    </citation>
    <scope>NUCLEOTIDE SEQUENCE</scope>
    <source>
        <strain evidence="3">DE</strain>
        <tissue evidence="3">Muscle</tissue>
    </source>
</reference>
<feature type="domain" description="PiggyBac transposable element-derived protein" evidence="2">
    <location>
        <begin position="125"/>
        <end position="467"/>
    </location>
</feature>
<gene>
    <name evidence="3" type="ORF">KUDE01_004187</name>
</gene>
<evidence type="ECO:0000313" key="3">
    <source>
        <dbReference type="EMBL" id="KAK1901216.1"/>
    </source>
</evidence>
<dbReference type="InterPro" id="IPR029526">
    <property type="entry name" value="PGBD"/>
</dbReference>
<keyword evidence="4" id="KW-1185">Reference proteome</keyword>
<dbReference type="AlphaFoldDB" id="A0AAD9CI07"/>
<dbReference type="Pfam" id="PF13843">
    <property type="entry name" value="DDE_Tnp_1_7"/>
    <property type="match status" value="1"/>
</dbReference>
<organism evidence="3 4">
    <name type="scientific">Dissostichus eleginoides</name>
    <name type="common">Patagonian toothfish</name>
    <name type="synonym">Dissostichus amissus</name>
    <dbReference type="NCBI Taxonomy" id="100907"/>
    <lineage>
        <taxon>Eukaryota</taxon>
        <taxon>Metazoa</taxon>
        <taxon>Chordata</taxon>
        <taxon>Craniata</taxon>
        <taxon>Vertebrata</taxon>
        <taxon>Euteleostomi</taxon>
        <taxon>Actinopterygii</taxon>
        <taxon>Neopterygii</taxon>
        <taxon>Teleostei</taxon>
        <taxon>Neoteleostei</taxon>
        <taxon>Acanthomorphata</taxon>
        <taxon>Eupercaria</taxon>
        <taxon>Perciformes</taxon>
        <taxon>Notothenioidei</taxon>
        <taxon>Nototheniidae</taxon>
        <taxon>Dissostichus</taxon>
    </lineage>
</organism>
<feature type="region of interest" description="Disordered" evidence="1">
    <location>
        <begin position="20"/>
        <end position="76"/>
    </location>
</feature>
<sequence>MSRRPVKLLSVREVLDQIFEPDEEGIEVEPEIEEDVSEMEDNIDPDFDPDSFETDQSTDGEEEIPEAEATEEQAPEVIFQSKDGNLLWNSSSQDRGGRARVENVVRMTPGPTRYATSHVDDIKSSFHLFLPESIQTIILEMTNLEGRRVFGDKWGDLDHVDLQAYIGLLILAGVYQSNNEATQSLWDAESGRSIFRSTMSLKQFHVLSRVIRFDDRESRPVRRRNDKLAAIRNIWDKWVERLLLMYNPGPEVTVDERLVRFRGRCPFKQYIPSKPGKYGIKIWAACDATSSYAWNMQVYTGKPTNGRPEQNQGMRVVLDMTASLKGHNITCDIFFTSYVLGQELLKRKLTMVGRVRKNKPELPPSLVSTKGREAFSSILAFTGTHSLVSYVPRKNRNVILMSTLHRDAAVSTTEDRKPHIIQDYNSNKGGVDCLDKLTGTYTCKRMTARWPVAVFHNILDVSACNAYVVWTAIDPTWNQGKCFKRRLFLAELGKALVTPLIQQRQHLPRTLTSASLVRKPSRFSGHSPPTRTWAEKEKVQALCP</sequence>
<dbReference type="EMBL" id="JASDAP010000006">
    <property type="protein sequence ID" value="KAK1901216.1"/>
    <property type="molecule type" value="Genomic_DNA"/>
</dbReference>
<protein>
    <submittedName>
        <fullName evidence="3">PiggyBac transposable element-derived protein 4</fullName>
    </submittedName>
</protein>
<evidence type="ECO:0000313" key="4">
    <source>
        <dbReference type="Proteomes" id="UP001228049"/>
    </source>
</evidence>